<dbReference type="PROSITE" id="PS51257">
    <property type="entry name" value="PROKAR_LIPOPROTEIN"/>
    <property type="match status" value="1"/>
</dbReference>
<keyword evidence="3" id="KW-1185">Reference proteome</keyword>
<feature type="signal peptide" evidence="1">
    <location>
        <begin position="1"/>
        <end position="20"/>
    </location>
</feature>
<dbReference type="Proteomes" id="UP001500507">
    <property type="component" value="Unassembled WGS sequence"/>
</dbReference>
<gene>
    <name evidence="2" type="ORF">GCM10009117_20470</name>
</gene>
<evidence type="ECO:0000313" key="2">
    <source>
        <dbReference type="EMBL" id="GAA0872900.1"/>
    </source>
</evidence>
<organism evidence="2 3">
    <name type="scientific">Gangjinia marincola</name>
    <dbReference type="NCBI Taxonomy" id="578463"/>
    <lineage>
        <taxon>Bacteria</taxon>
        <taxon>Pseudomonadati</taxon>
        <taxon>Bacteroidota</taxon>
        <taxon>Flavobacteriia</taxon>
        <taxon>Flavobacteriales</taxon>
        <taxon>Flavobacteriaceae</taxon>
        <taxon>Gangjinia</taxon>
    </lineage>
</organism>
<evidence type="ECO:0000313" key="3">
    <source>
        <dbReference type="Proteomes" id="UP001500507"/>
    </source>
</evidence>
<accession>A0ABN1MI82</accession>
<reference evidence="2 3" key="1">
    <citation type="journal article" date="2019" name="Int. J. Syst. Evol. Microbiol.">
        <title>The Global Catalogue of Microorganisms (GCM) 10K type strain sequencing project: providing services to taxonomists for standard genome sequencing and annotation.</title>
        <authorList>
            <consortium name="The Broad Institute Genomics Platform"/>
            <consortium name="The Broad Institute Genome Sequencing Center for Infectious Disease"/>
            <person name="Wu L."/>
            <person name="Ma J."/>
        </authorList>
    </citation>
    <scope>NUCLEOTIDE SEQUENCE [LARGE SCALE GENOMIC DNA]</scope>
    <source>
        <strain evidence="2 3">JCM 16082</strain>
    </source>
</reference>
<comment type="caution">
    <text evidence="2">The sequence shown here is derived from an EMBL/GenBank/DDBJ whole genome shotgun (WGS) entry which is preliminary data.</text>
</comment>
<protein>
    <submittedName>
        <fullName evidence="2">Uncharacterized protein</fullName>
    </submittedName>
</protein>
<dbReference type="EMBL" id="BAAAFG010000015">
    <property type="protein sequence ID" value="GAA0872900.1"/>
    <property type="molecule type" value="Genomic_DNA"/>
</dbReference>
<sequence>MKSKLALPLILCILTLFSCTTEENEIQSPLNDQGVNVEDRSSSSAREYVEDQLYDYFLDNIPEQYSHDQNGRDIIVLPPPPKPSPCFAICPVPRSPSPKILANDRTLSVVIKLDGRIYQTVTSSPSNLTIYNENGNQVLITQTFTLPVLGNGDYSFEVTKRIDGREVSYEIPLE</sequence>
<evidence type="ECO:0000256" key="1">
    <source>
        <dbReference type="SAM" id="SignalP"/>
    </source>
</evidence>
<proteinExistence type="predicted"/>
<keyword evidence="1" id="KW-0732">Signal</keyword>
<name>A0ABN1MI82_9FLAO</name>
<feature type="chain" id="PRO_5046614636" evidence="1">
    <location>
        <begin position="21"/>
        <end position="174"/>
    </location>
</feature>
<dbReference type="RefSeq" id="WP_343767065.1">
    <property type="nucleotide sequence ID" value="NZ_BAAAFG010000015.1"/>
</dbReference>